<keyword evidence="2" id="KW-0732">Signal</keyword>
<protein>
    <submittedName>
        <fullName evidence="3">Uncharacterized protein</fullName>
    </submittedName>
</protein>
<feature type="compositionally biased region" description="Acidic residues" evidence="1">
    <location>
        <begin position="46"/>
        <end position="72"/>
    </location>
</feature>
<reference evidence="3" key="1">
    <citation type="submission" date="2022-02" db="EMBL/GenBank/DDBJ databases">
        <authorList>
            <person name="Henning P.M."/>
            <person name="McCubbin A.G."/>
            <person name="Shore J.S."/>
        </authorList>
    </citation>
    <scope>NUCLEOTIDE SEQUENCE</scope>
    <source>
        <strain evidence="3">F60SS</strain>
        <tissue evidence="3">Leaves</tissue>
    </source>
</reference>
<accession>A0A9Q0F522</accession>
<evidence type="ECO:0000256" key="1">
    <source>
        <dbReference type="SAM" id="MobiDB-lite"/>
    </source>
</evidence>
<comment type="caution">
    <text evidence="3">The sequence shown here is derived from an EMBL/GenBank/DDBJ whole genome shotgun (WGS) entry which is preliminary data.</text>
</comment>
<organism evidence="3 4">
    <name type="scientific">Turnera subulata</name>
    <dbReference type="NCBI Taxonomy" id="218843"/>
    <lineage>
        <taxon>Eukaryota</taxon>
        <taxon>Viridiplantae</taxon>
        <taxon>Streptophyta</taxon>
        <taxon>Embryophyta</taxon>
        <taxon>Tracheophyta</taxon>
        <taxon>Spermatophyta</taxon>
        <taxon>Magnoliopsida</taxon>
        <taxon>eudicotyledons</taxon>
        <taxon>Gunneridae</taxon>
        <taxon>Pentapetalae</taxon>
        <taxon>rosids</taxon>
        <taxon>fabids</taxon>
        <taxon>Malpighiales</taxon>
        <taxon>Passifloraceae</taxon>
        <taxon>Turnera</taxon>
    </lineage>
</organism>
<evidence type="ECO:0000313" key="3">
    <source>
        <dbReference type="EMBL" id="KAJ4824255.1"/>
    </source>
</evidence>
<sequence length="280" mass="31963">MLIVSRIIALVLVSTRLVSFQDVECVGVELEGTKEAIEQALKEVDKDDGEFEEEEESEEEDADGQEEVEDDDELHWAMRDEDMRDKWQKRQKGKRILFGRPVWKKQKQQRDVKESLDDVILERFPVLIDVAPWEQSGIFSNEEETAVCFREYLWQPSLKHASNIYLTLLQIYLNPRKTTKNFEQRITSLVSSQSPSIPKANPCSSVKAKGGRGIKKIVEIEGAQEMCISPSSTDSGRSDGDTDDFIEEGVLVSSRLVSFQVATCMFDFCKINSFIHLTFP</sequence>
<dbReference type="Proteomes" id="UP001141552">
    <property type="component" value="Unassembled WGS sequence"/>
</dbReference>
<proteinExistence type="predicted"/>
<dbReference type="EMBL" id="JAKUCV010007230">
    <property type="protein sequence ID" value="KAJ4824255.1"/>
    <property type="molecule type" value="Genomic_DNA"/>
</dbReference>
<evidence type="ECO:0000313" key="4">
    <source>
        <dbReference type="Proteomes" id="UP001141552"/>
    </source>
</evidence>
<dbReference type="OrthoDB" id="10658130at2759"/>
<dbReference type="AlphaFoldDB" id="A0A9Q0F522"/>
<feature type="signal peptide" evidence="2">
    <location>
        <begin position="1"/>
        <end position="20"/>
    </location>
</feature>
<gene>
    <name evidence="3" type="ORF">Tsubulata_027859</name>
</gene>
<feature type="region of interest" description="Disordered" evidence="1">
    <location>
        <begin position="43"/>
        <end position="72"/>
    </location>
</feature>
<reference evidence="3" key="2">
    <citation type="journal article" date="2023" name="Plants (Basel)">
        <title>Annotation of the Turnera subulata (Passifloraceae) Draft Genome Reveals the S-Locus Evolved after the Divergence of Turneroideae from Passifloroideae in a Stepwise Manner.</title>
        <authorList>
            <person name="Henning P.M."/>
            <person name="Roalson E.H."/>
            <person name="Mir W."/>
            <person name="McCubbin A.G."/>
            <person name="Shore J.S."/>
        </authorList>
    </citation>
    <scope>NUCLEOTIDE SEQUENCE</scope>
    <source>
        <strain evidence="3">F60SS</strain>
    </source>
</reference>
<evidence type="ECO:0000256" key="2">
    <source>
        <dbReference type="SAM" id="SignalP"/>
    </source>
</evidence>
<feature type="chain" id="PRO_5040257290" evidence="2">
    <location>
        <begin position="21"/>
        <end position="280"/>
    </location>
</feature>
<name>A0A9Q0F522_9ROSI</name>
<keyword evidence="4" id="KW-1185">Reference proteome</keyword>